<feature type="compositionally biased region" description="Basic and acidic residues" evidence="9">
    <location>
        <begin position="195"/>
        <end position="218"/>
    </location>
</feature>
<comment type="subcellular location">
    <subcellularLocation>
        <location evidence="2">Nucleus</location>
        <location evidence="2">Nucleolus</location>
    </subcellularLocation>
</comment>
<keyword evidence="7" id="KW-0175">Coiled coil</keyword>
<evidence type="ECO:0000256" key="1">
    <source>
        <dbReference type="ARBA" id="ARBA00002773"/>
    </source>
</evidence>
<comment type="caution">
    <text evidence="10">The sequence shown here is derived from an EMBL/GenBank/DDBJ whole genome shotgun (WGS) entry which is preliminary data.</text>
</comment>
<evidence type="ECO:0000256" key="3">
    <source>
        <dbReference type="ARBA" id="ARBA00006916"/>
    </source>
</evidence>
<dbReference type="Pfam" id="PF10153">
    <property type="entry name" value="Efg1"/>
    <property type="match status" value="1"/>
</dbReference>
<evidence type="ECO:0000256" key="8">
    <source>
        <dbReference type="ARBA" id="ARBA00023242"/>
    </source>
</evidence>
<dbReference type="GO" id="GO:0030688">
    <property type="term" value="C:preribosome, small subunit precursor"/>
    <property type="evidence" value="ECO:0007669"/>
    <property type="project" value="TreeGrafter"/>
</dbReference>
<evidence type="ECO:0000256" key="5">
    <source>
        <dbReference type="ARBA" id="ARBA00019827"/>
    </source>
</evidence>
<evidence type="ECO:0000256" key="4">
    <source>
        <dbReference type="ARBA" id="ARBA00018689"/>
    </source>
</evidence>
<evidence type="ECO:0000256" key="6">
    <source>
        <dbReference type="ARBA" id="ARBA00022552"/>
    </source>
</evidence>
<dbReference type="GO" id="GO:0000462">
    <property type="term" value="P:maturation of SSU-rRNA from tricistronic rRNA transcript (SSU-rRNA, 5.8S rRNA, LSU-rRNA)"/>
    <property type="evidence" value="ECO:0007669"/>
    <property type="project" value="TreeGrafter"/>
</dbReference>
<evidence type="ECO:0000313" key="11">
    <source>
        <dbReference type="Proteomes" id="UP000237481"/>
    </source>
</evidence>
<dbReference type="Proteomes" id="UP000237481">
    <property type="component" value="Unassembled WGS sequence"/>
</dbReference>
<evidence type="ECO:0000256" key="2">
    <source>
        <dbReference type="ARBA" id="ARBA00004604"/>
    </source>
</evidence>
<accession>A0A2S4KV11</accession>
<proteinExistence type="inferred from homology"/>
<dbReference type="PANTHER" id="PTHR33911">
    <property type="entry name" value="RRNA-PROCESSING PROTEIN EFG1"/>
    <property type="match status" value="1"/>
</dbReference>
<feature type="region of interest" description="Disordered" evidence="9">
    <location>
        <begin position="1"/>
        <end position="48"/>
    </location>
</feature>
<dbReference type="InterPro" id="IPR050786">
    <property type="entry name" value="EFG1_rRNA-proc"/>
</dbReference>
<dbReference type="EMBL" id="PKSG01000576">
    <property type="protein sequence ID" value="POR34036.1"/>
    <property type="molecule type" value="Genomic_DNA"/>
</dbReference>
<dbReference type="OrthoDB" id="47732at2759"/>
<dbReference type="AlphaFoldDB" id="A0A2S4KV11"/>
<feature type="compositionally biased region" description="Basic residues" evidence="9">
    <location>
        <begin position="28"/>
        <end position="40"/>
    </location>
</feature>
<name>A0A2S4KV11_9HYPO</name>
<organism evidence="10 11">
    <name type="scientific">Tolypocladium paradoxum</name>
    <dbReference type="NCBI Taxonomy" id="94208"/>
    <lineage>
        <taxon>Eukaryota</taxon>
        <taxon>Fungi</taxon>
        <taxon>Dikarya</taxon>
        <taxon>Ascomycota</taxon>
        <taxon>Pezizomycotina</taxon>
        <taxon>Sordariomycetes</taxon>
        <taxon>Hypocreomycetidae</taxon>
        <taxon>Hypocreales</taxon>
        <taxon>Ophiocordycipitaceae</taxon>
        <taxon>Tolypocladium</taxon>
    </lineage>
</organism>
<keyword evidence="8" id="KW-0539">Nucleus</keyword>
<feature type="compositionally biased region" description="Basic and acidic residues" evidence="9">
    <location>
        <begin position="233"/>
        <end position="262"/>
    </location>
</feature>
<dbReference type="STRING" id="94208.A0A2S4KV11"/>
<comment type="function">
    <text evidence="1">Involved in rRNA processing.</text>
</comment>
<dbReference type="PANTHER" id="PTHR33911:SF1">
    <property type="entry name" value="RRNA-PROCESSING PROTEIN EFG1"/>
    <property type="match status" value="1"/>
</dbReference>
<feature type="compositionally biased region" description="Acidic residues" evidence="9">
    <location>
        <begin position="282"/>
        <end position="295"/>
    </location>
</feature>
<reference evidence="10 11" key="1">
    <citation type="submission" date="2018-01" db="EMBL/GenBank/DDBJ databases">
        <title>Harnessing the power of phylogenomics to disentangle the directionality and signatures of interkingdom host jumping in the parasitic fungal genus Tolypocladium.</title>
        <authorList>
            <person name="Quandt C.A."/>
            <person name="Patterson W."/>
            <person name="Spatafora J.W."/>
        </authorList>
    </citation>
    <scope>NUCLEOTIDE SEQUENCE [LARGE SCALE GENOMIC DNA]</scope>
    <source>
        <strain evidence="10 11">NRBC 100945</strain>
    </source>
</reference>
<comment type="similarity">
    <text evidence="3">Belongs to the EFG1 family.</text>
</comment>
<evidence type="ECO:0000313" key="10">
    <source>
        <dbReference type="EMBL" id="POR34036.1"/>
    </source>
</evidence>
<sequence length="295" mass="33620">MGAKRPFADVESQDPGHAADGPSLDNPKRRRHFGSGKHKAKEGTSEFAKKRVRNIERLLQRKQDLPANVRNDLERELAAHRVDIADKGFQRKRSAMISKYHMVRFFERKKASRLVKQLQRKIEKNPDSEDMDSLERELHVAEVDEAYTLYHPHVEPYISLYGNKSADDDEDVGKTPAARVALKAERPAMWSVVEKTMEEGPEALKRLRERRSADESKPKPKRPQPKASTAKPSDGHKQQERNKGRLQQDGKTDVATGKKDEQPPLNRRERRQLMREAAPAADDSDDGDGGFFEEG</sequence>
<evidence type="ECO:0000256" key="9">
    <source>
        <dbReference type="SAM" id="MobiDB-lite"/>
    </source>
</evidence>
<evidence type="ECO:0000256" key="7">
    <source>
        <dbReference type="ARBA" id="ARBA00023054"/>
    </source>
</evidence>
<feature type="region of interest" description="Disordered" evidence="9">
    <location>
        <begin position="195"/>
        <end position="295"/>
    </location>
</feature>
<dbReference type="GO" id="GO:0005730">
    <property type="term" value="C:nucleolus"/>
    <property type="evidence" value="ECO:0007669"/>
    <property type="project" value="UniProtKB-SubCell"/>
</dbReference>
<protein>
    <recommendedName>
        <fullName evidence="4">rRNA-processing protein EFG1</fullName>
    </recommendedName>
    <alternativeName>
        <fullName evidence="5">rRNA-processing protein efg1</fullName>
    </alternativeName>
</protein>
<keyword evidence="11" id="KW-1185">Reference proteome</keyword>
<dbReference type="InterPro" id="IPR019310">
    <property type="entry name" value="Efg1"/>
</dbReference>
<gene>
    <name evidence="10" type="ORF">TPAR_05693</name>
</gene>
<keyword evidence="6" id="KW-0698">rRNA processing</keyword>